<reference evidence="3 4" key="1">
    <citation type="submission" date="2017-12" db="EMBL/GenBank/DDBJ databases">
        <authorList>
            <consortium name="DOE Joint Genome Institute"/>
            <person name="Haridas S."/>
            <person name="Kjaerbolling I."/>
            <person name="Vesth T.C."/>
            <person name="Frisvad J.C."/>
            <person name="Nybo J.L."/>
            <person name="Theobald S."/>
            <person name="Kuo A."/>
            <person name="Bowyer P."/>
            <person name="Matsuda Y."/>
            <person name="Mondo S."/>
            <person name="Lyhne E.K."/>
            <person name="Kogle M.E."/>
            <person name="Clum A."/>
            <person name="Lipzen A."/>
            <person name="Salamov A."/>
            <person name="Ngan C.Y."/>
            <person name="Daum C."/>
            <person name="Chiniquy J."/>
            <person name="Barry K."/>
            <person name="LaButti K."/>
            <person name="Simmons B.A."/>
            <person name="Magnuson J.K."/>
            <person name="Mortensen U.H."/>
            <person name="Larsen T.O."/>
            <person name="Grigoriev I.V."/>
            <person name="Baker S.E."/>
            <person name="Andersen M.R."/>
            <person name="Nordberg H.P."/>
            <person name="Cantor M.N."/>
            <person name="Hua S.X."/>
        </authorList>
    </citation>
    <scope>NUCLEOTIDE SEQUENCE [LARGE SCALE GENOMIC DNA]</scope>
    <source>
        <strain evidence="3 4">CBS 102.13</strain>
    </source>
</reference>
<evidence type="ECO:0000313" key="4">
    <source>
        <dbReference type="Proteomes" id="UP000234585"/>
    </source>
</evidence>
<dbReference type="GO" id="GO:0051787">
    <property type="term" value="F:misfolded protein binding"/>
    <property type="evidence" value="ECO:0007669"/>
    <property type="project" value="TreeGrafter"/>
</dbReference>
<keyword evidence="1" id="KW-0802">TPR repeat</keyword>
<dbReference type="InterPro" id="IPR040201">
    <property type="entry name" value="Mrg3-like"/>
</dbReference>
<accession>A0A2I2FHH8</accession>
<dbReference type="EMBL" id="KZ559126">
    <property type="protein sequence ID" value="PLB40082.1"/>
    <property type="molecule type" value="Genomic_DNA"/>
</dbReference>
<keyword evidence="4" id="KW-1185">Reference proteome</keyword>
<protein>
    <recommendedName>
        <fullName evidence="5">TPR domain protein</fullName>
    </recommendedName>
</protein>
<name>A0A2I2FHH8_ASPCN</name>
<dbReference type="AlphaFoldDB" id="A0A2I2FHH8"/>
<keyword evidence="2" id="KW-1133">Transmembrane helix</keyword>
<dbReference type="InterPro" id="IPR011990">
    <property type="entry name" value="TPR-like_helical_dom_sf"/>
</dbReference>
<feature type="repeat" description="TPR" evidence="1">
    <location>
        <begin position="365"/>
        <end position="398"/>
    </location>
</feature>
<dbReference type="Gene3D" id="1.25.40.10">
    <property type="entry name" value="Tetratricopeptide repeat domain"/>
    <property type="match status" value="1"/>
</dbReference>
<dbReference type="STRING" id="41067.A0A2I2FHH8"/>
<organism evidence="3 4">
    <name type="scientific">Aspergillus candidus</name>
    <dbReference type="NCBI Taxonomy" id="41067"/>
    <lineage>
        <taxon>Eukaryota</taxon>
        <taxon>Fungi</taxon>
        <taxon>Dikarya</taxon>
        <taxon>Ascomycota</taxon>
        <taxon>Pezizomycotina</taxon>
        <taxon>Eurotiomycetes</taxon>
        <taxon>Eurotiomycetidae</taxon>
        <taxon>Eurotiales</taxon>
        <taxon>Aspergillaceae</taxon>
        <taxon>Aspergillus</taxon>
        <taxon>Aspergillus subgen. Circumdati</taxon>
    </lineage>
</organism>
<evidence type="ECO:0000256" key="2">
    <source>
        <dbReference type="SAM" id="Phobius"/>
    </source>
</evidence>
<sequence length="550" mass="61550">MLGTAARHTSRSLTHNRHHLTRQPFSTRLLQRPQSAPRQALFQNIKTAQSIRPISQTTHRWKRGFREASKGIWRKNPILLPLALFSLAGATALFTYVAYVEYTTVGPQYVRFPPPVADALRTGVYYTEVDINPPRALQAYKDALRMALEMGMHPYSDEVLGIKFQTAAMLEKAGLIKPAIEVLERVKREILEWVEMGHAIAGTGGGVFGVGLTGEDSKAVTARQQQQRRQQQLKEPGKESKLEISGDASQNVEDLLKIEAHESALRDKAFKKAVGICMKLGELYASDYIQDDKAAEASQEAAVELCLKELQRRQHLGLPIGRSGRPTFSVMRQAPANNNNNDDDSVDNDLDDNHMDPWLNLAEIAAALTQLADTYNEREQYELALPLYVRALEVLRTDERDEKTNKDYPSCRQAVLLNDIGGTLAHQAQRKAPTATAQAAITKAFRTATKDSETEDADITQRRAFLARGIKFLRSARDLSQRVQPPLRDEECDLSCLFATLNLGELAGVQGQREEALALFRETVEMAKKMGYPDVEKIAEEGMERAQRLE</sequence>
<dbReference type="PANTHER" id="PTHR28142:SF1">
    <property type="entry name" value="MITOCHONDRIAL INNER MEMBRANE I-AAA PROTEASE SUPERCOMPLEX SUBUNIT MGR3-RELATED"/>
    <property type="match status" value="1"/>
</dbReference>
<proteinExistence type="predicted"/>
<feature type="transmembrane region" description="Helical" evidence="2">
    <location>
        <begin position="78"/>
        <end position="99"/>
    </location>
</feature>
<dbReference type="RefSeq" id="XP_024674094.1">
    <property type="nucleotide sequence ID" value="XM_024811816.1"/>
</dbReference>
<dbReference type="PANTHER" id="PTHR28142">
    <property type="entry name" value="MITOCHONDRIAL INNER MEMBRANE I-AAA PROTEASE SUPERCOMPLEX SUBUNIT MGR3-RELATED"/>
    <property type="match status" value="1"/>
</dbReference>
<gene>
    <name evidence="3" type="ORF">BDW47DRAFT_102213</name>
</gene>
<evidence type="ECO:0008006" key="5">
    <source>
        <dbReference type="Google" id="ProtNLM"/>
    </source>
</evidence>
<evidence type="ECO:0000313" key="3">
    <source>
        <dbReference type="EMBL" id="PLB40082.1"/>
    </source>
</evidence>
<dbReference type="SUPFAM" id="SSF48452">
    <property type="entry name" value="TPR-like"/>
    <property type="match status" value="1"/>
</dbReference>
<dbReference type="OrthoDB" id="10050400at2759"/>
<dbReference type="Proteomes" id="UP000234585">
    <property type="component" value="Unassembled WGS sequence"/>
</dbReference>
<dbReference type="PROSITE" id="PS50005">
    <property type="entry name" value="TPR"/>
    <property type="match status" value="1"/>
</dbReference>
<keyword evidence="2" id="KW-0812">Transmembrane</keyword>
<evidence type="ECO:0000256" key="1">
    <source>
        <dbReference type="PROSITE-ProRule" id="PRU00339"/>
    </source>
</evidence>
<dbReference type="GO" id="GO:0006515">
    <property type="term" value="P:protein quality control for misfolded or incompletely synthesized proteins"/>
    <property type="evidence" value="ECO:0007669"/>
    <property type="project" value="TreeGrafter"/>
</dbReference>
<dbReference type="InterPro" id="IPR019734">
    <property type="entry name" value="TPR_rpt"/>
</dbReference>
<keyword evidence="2" id="KW-0472">Membrane</keyword>
<dbReference type="SMART" id="SM00028">
    <property type="entry name" value="TPR"/>
    <property type="match status" value="2"/>
</dbReference>
<dbReference type="GeneID" id="36518976"/>
<dbReference type="GO" id="GO:0031942">
    <property type="term" value="C:i-AAA complex"/>
    <property type="evidence" value="ECO:0007669"/>
    <property type="project" value="TreeGrafter"/>
</dbReference>